<evidence type="ECO:0000313" key="4">
    <source>
        <dbReference type="EMBL" id="KRN25975.1"/>
    </source>
</evidence>
<dbReference type="PANTHER" id="PTHR48106">
    <property type="entry name" value="QUINONE OXIDOREDUCTASE PIG3-RELATED"/>
    <property type="match status" value="1"/>
</dbReference>
<dbReference type="SMART" id="SM00829">
    <property type="entry name" value="PKS_ER"/>
    <property type="match status" value="1"/>
</dbReference>
<dbReference type="PATRIC" id="fig|1423804.4.peg.91"/>
<accession>A0A0R2FLA7</accession>
<keyword evidence="2" id="KW-0560">Oxidoreductase</keyword>
<dbReference type="Gene3D" id="3.40.50.720">
    <property type="entry name" value="NAD(P)-binding Rossmann-like Domain"/>
    <property type="match status" value="1"/>
</dbReference>
<dbReference type="SUPFAM" id="SSF51735">
    <property type="entry name" value="NAD(P)-binding Rossmann-fold domains"/>
    <property type="match status" value="1"/>
</dbReference>
<protein>
    <submittedName>
        <fullName evidence="4">Alcohol dehydrogenase GroES domain-containing protein</fullName>
    </submittedName>
</protein>
<dbReference type="InterPro" id="IPR020843">
    <property type="entry name" value="ER"/>
</dbReference>
<name>A0A0R2FLA7_9LACO</name>
<feature type="domain" description="Enoyl reductase (ER)" evidence="3">
    <location>
        <begin position="10"/>
        <end position="321"/>
    </location>
</feature>
<proteinExistence type="predicted"/>
<dbReference type="OrthoDB" id="9792162at2"/>
<evidence type="ECO:0000256" key="1">
    <source>
        <dbReference type="ARBA" id="ARBA00022857"/>
    </source>
</evidence>
<dbReference type="Gene3D" id="3.90.180.10">
    <property type="entry name" value="Medium-chain alcohol dehydrogenases, catalytic domain"/>
    <property type="match status" value="1"/>
</dbReference>
<keyword evidence="5" id="KW-1185">Reference proteome</keyword>
<dbReference type="Pfam" id="PF08240">
    <property type="entry name" value="ADH_N"/>
    <property type="match status" value="1"/>
</dbReference>
<dbReference type="EMBL" id="AYZM01000055">
    <property type="protein sequence ID" value="KRN25975.1"/>
    <property type="molecule type" value="Genomic_DNA"/>
</dbReference>
<dbReference type="Pfam" id="PF13602">
    <property type="entry name" value="ADH_zinc_N_2"/>
    <property type="match status" value="1"/>
</dbReference>
<dbReference type="PANTHER" id="PTHR48106:SF18">
    <property type="entry name" value="QUINONE OXIDOREDUCTASE PIG3"/>
    <property type="match status" value="1"/>
</dbReference>
<dbReference type="AlphaFoldDB" id="A0A0R2FLA7"/>
<reference evidence="4 5" key="1">
    <citation type="journal article" date="2015" name="Genome Announc.">
        <title>Expanding the biotechnology potential of lactobacilli through comparative genomics of 213 strains and associated genera.</title>
        <authorList>
            <person name="Sun Z."/>
            <person name="Harris H.M."/>
            <person name="McCann A."/>
            <person name="Guo C."/>
            <person name="Argimon S."/>
            <person name="Zhang W."/>
            <person name="Yang X."/>
            <person name="Jeffery I.B."/>
            <person name="Cooney J.C."/>
            <person name="Kagawa T.F."/>
            <person name="Liu W."/>
            <person name="Song Y."/>
            <person name="Salvetti E."/>
            <person name="Wrobel A."/>
            <person name="Rasinkangas P."/>
            <person name="Parkhill J."/>
            <person name="Rea M.C."/>
            <person name="O'Sullivan O."/>
            <person name="Ritari J."/>
            <person name="Douillard F.P."/>
            <person name="Paul Ross R."/>
            <person name="Yang R."/>
            <person name="Briner A.E."/>
            <person name="Felis G.E."/>
            <person name="de Vos W.M."/>
            <person name="Barrangou R."/>
            <person name="Klaenhammer T.R."/>
            <person name="Caufield P.W."/>
            <person name="Cui Y."/>
            <person name="Zhang H."/>
            <person name="O'Toole P.W."/>
        </authorList>
    </citation>
    <scope>NUCLEOTIDE SEQUENCE [LARGE SCALE GENOMIC DNA]</scope>
    <source>
        <strain evidence="4 5">DSM 23365</strain>
    </source>
</reference>
<gene>
    <name evidence="4" type="ORF">FD14_GL000081</name>
</gene>
<dbReference type="SUPFAM" id="SSF50129">
    <property type="entry name" value="GroES-like"/>
    <property type="match status" value="1"/>
</dbReference>
<evidence type="ECO:0000256" key="2">
    <source>
        <dbReference type="ARBA" id="ARBA00023002"/>
    </source>
</evidence>
<dbReference type="InterPro" id="IPR011032">
    <property type="entry name" value="GroES-like_sf"/>
</dbReference>
<dbReference type="GO" id="GO:0016651">
    <property type="term" value="F:oxidoreductase activity, acting on NAD(P)H"/>
    <property type="evidence" value="ECO:0007669"/>
    <property type="project" value="TreeGrafter"/>
</dbReference>
<comment type="caution">
    <text evidence="4">The sequence shown here is derived from an EMBL/GenBank/DDBJ whole genome shotgun (WGS) entry which is preliminary data.</text>
</comment>
<organism evidence="4 5">
    <name type="scientific">Secundilactobacillus similis DSM 23365 = JCM 2765</name>
    <dbReference type="NCBI Taxonomy" id="1423804"/>
    <lineage>
        <taxon>Bacteria</taxon>
        <taxon>Bacillati</taxon>
        <taxon>Bacillota</taxon>
        <taxon>Bacilli</taxon>
        <taxon>Lactobacillales</taxon>
        <taxon>Lactobacillaceae</taxon>
        <taxon>Secundilactobacillus</taxon>
    </lineage>
</organism>
<evidence type="ECO:0000259" key="3">
    <source>
        <dbReference type="SMART" id="SM00829"/>
    </source>
</evidence>
<dbReference type="InterPro" id="IPR036291">
    <property type="entry name" value="NAD(P)-bd_dom_sf"/>
</dbReference>
<keyword evidence="1" id="KW-0521">NADP</keyword>
<sequence>MKAIVLTKPGNADVLNYTTVPTPTVKPGWSLIKVKGFGINRSEIFTRNGWSPSVKLPRILGIEGVGEIAETTDEIRLPKGQKVVTLMGGMGRNFDGSYAEFMLIPNQNIYPVTTDLSWSDLAAVPETYFTAYGSLLNLKLTATDTLLVRGATSGVGVAAVQLAKAMAPGITVTATTRNLAKTDRLMTAGFDAVIEDRNNQLQTNQRFSKILELVGPLTMVDSMKVLAESGIVCITGELGGVWSVKDFDPIAMMTSGAYMTVFSSDGEYNSDGVSEAKFNQLLQVIEQHHLSISPVKTFDLAHTADAQAYLDGSDSFGKVVVLP</sequence>
<dbReference type="GO" id="GO:0070402">
    <property type="term" value="F:NADPH binding"/>
    <property type="evidence" value="ECO:0007669"/>
    <property type="project" value="TreeGrafter"/>
</dbReference>
<dbReference type="InterPro" id="IPR013154">
    <property type="entry name" value="ADH-like_N"/>
</dbReference>
<evidence type="ECO:0000313" key="5">
    <source>
        <dbReference type="Proteomes" id="UP000051442"/>
    </source>
</evidence>
<dbReference type="STRING" id="1423804.FD14_GL000081"/>
<dbReference type="RefSeq" id="WP_054736629.1">
    <property type="nucleotide sequence ID" value="NZ_AYZM01000055.1"/>
</dbReference>
<dbReference type="Proteomes" id="UP000051442">
    <property type="component" value="Unassembled WGS sequence"/>
</dbReference>